<organism evidence="1 2">
    <name type="scientific">Clostridium novyi B str. ATCC 27606</name>
    <dbReference type="NCBI Taxonomy" id="1443123"/>
    <lineage>
        <taxon>Bacteria</taxon>
        <taxon>Bacillati</taxon>
        <taxon>Bacillota</taxon>
        <taxon>Clostridia</taxon>
        <taxon>Eubacteriales</taxon>
        <taxon>Clostridiaceae</taxon>
        <taxon>Clostridium</taxon>
    </lineage>
</organism>
<accession>A0AA40IRM1</accession>
<evidence type="ECO:0000313" key="2">
    <source>
        <dbReference type="Proteomes" id="UP000027770"/>
    </source>
</evidence>
<keyword evidence="1" id="KW-0614">Plasmid</keyword>
<proteinExistence type="predicted"/>
<reference evidence="2" key="1">
    <citation type="journal article" date="2014" name="PLoS ONE">
        <title>Plasmidome interchange between Clostridium botulinum, Clostridium novyi and Clostridium haemolyticum converts strains of independent lineages into distinctly different pathogens.</title>
        <authorList>
            <person name="Skarin H."/>
            <person name="Segerman B."/>
        </authorList>
    </citation>
    <scope>NUCLEOTIDE SEQUENCE [LARGE SCALE GENOMIC DNA]</scope>
    <source>
        <strain evidence="2">ATCC 27606</strain>
    </source>
</reference>
<evidence type="ECO:0000313" key="1">
    <source>
        <dbReference type="EMBL" id="KEI11473.1"/>
    </source>
</evidence>
<protein>
    <submittedName>
        <fullName evidence="1">Uncharacterized protein</fullName>
    </submittedName>
</protein>
<dbReference type="RefSeq" id="WP_039222558.1">
    <property type="nucleotide sequence ID" value="NZ_CM003350.1"/>
</dbReference>
<name>A0AA40IRM1_CLONO</name>
<gene>
    <name evidence="1" type="ORF">Z959_p0036</name>
</gene>
<geneLocation type="plasmid" evidence="1 2">
    <name>p2Cn27606</name>
</geneLocation>
<dbReference type="EMBL" id="JENW01000167">
    <property type="protein sequence ID" value="KEI11473.1"/>
    <property type="molecule type" value="Genomic_DNA"/>
</dbReference>
<keyword evidence="2" id="KW-1185">Reference proteome</keyword>
<comment type="caution">
    <text evidence="1">The sequence shown here is derived from an EMBL/GenBank/DDBJ whole genome shotgun (WGS) entry which is preliminary data.</text>
</comment>
<dbReference type="AlphaFoldDB" id="A0AA40IRM1"/>
<sequence length="93" mass="10213">MNTIAIALLVNAAAIVTTGAVITKEIKKVNRNVKNNMEVSFNNNKSLEDFKKDLDVTGAKEELKHHISSEFMGLSFRGLQLNLINPNAKGSDK</sequence>
<dbReference type="Proteomes" id="UP000027770">
    <property type="component" value="Plasmid p2Cn27606"/>
</dbReference>